<reference evidence="1 2" key="1">
    <citation type="journal article" date="2021" name="Elife">
        <title>Chloroplast acquisition without the gene transfer in kleptoplastic sea slugs, Plakobranchus ocellatus.</title>
        <authorList>
            <person name="Maeda T."/>
            <person name="Takahashi S."/>
            <person name="Yoshida T."/>
            <person name="Shimamura S."/>
            <person name="Takaki Y."/>
            <person name="Nagai Y."/>
            <person name="Toyoda A."/>
            <person name="Suzuki Y."/>
            <person name="Arimoto A."/>
            <person name="Ishii H."/>
            <person name="Satoh N."/>
            <person name="Nishiyama T."/>
            <person name="Hasebe M."/>
            <person name="Maruyama T."/>
            <person name="Minagawa J."/>
            <person name="Obokata J."/>
            <person name="Shigenobu S."/>
        </authorList>
    </citation>
    <scope>NUCLEOTIDE SEQUENCE [LARGE SCALE GENOMIC DNA]</scope>
</reference>
<accession>A0AAV4CWK6</accession>
<keyword evidence="2" id="KW-1185">Reference proteome</keyword>
<dbReference type="AlphaFoldDB" id="A0AAV4CWK6"/>
<sequence length="79" mass="8697">MAAPFIPTVPVIATNRSHQTNSVGYRCHQTNSYGFANQSLHHTHSAGYRNQSLPPNQQCRLSIPIAATKQTVSAIHTNR</sequence>
<comment type="caution">
    <text evidence="1">The sequence shown here is derived from an EMBL/GenBank/DDBJ whole genome shotgun (WGS) entry which is preliminary data.</text>
</comment>
<proteinExistence type="predicted"/>
<name>A0AAV4CWK6_9GAST</name>
<dbReference type="EMBL" id="BLXT01007044">
    <property type="protein sequence ID" value="GFO36253.1"/>
    <property type="molecule type" value="Genomic_DNA"/>
</dbReference>
<evidence type="ECO:0000313" key="2">
    <source>
        <dbReference type="Proteomes" id="UP000735302"/>
    </source>
</evidence>
<gene>
    <name evidence="1" type="ORF">PoB_006275800</name>
</gene>
<protein>
    <submittedName>
        <fullName evidence="1">Uncharacterized protein</fullName>
    </submittedName>
</protein>
<organism evidence="1 2">
    <name type="scientific">Plakobranchus ocellatus</name>
    <dbReference type="NCBI Taxonomy" id="259542"/>
    <lineage>
        <taxon>Eukaryota</taxon>
        <taxon>Metazoa</taxon>
        <taxon>Spiralia</taxon>
        <taxon>Lophotrochozoa</taxon>
        <taxon>Mollusca</taxon>
        <taxon>Gastropoda</taxon>
        <taxon>Heterobranchia</taxon>
        <taxon>Euthyneura</taxon>
        <taxon>Panpulmonata</taxon>
        <taxon>Sacoglossa</taxon>
        <taxon>Placobranchoidea</taxon>
        <taxon>Plakobranchidae</taxon>
        <taxon>Plakobranchus</taxon>
    </lineage>
</organism>
<evidence type="ECO:0000313" key="1">
    <source>
        <dbReference type="EMBL" id="GFO36253.1"/>
    </source>
</evidence>
<dbReference type="Proteomes" id="UP000735302">
    <property type="component" value="Unassembled WGS sequence"/>
</dbReference>